<protein>
    <recommendedName>
        <fullName evidence="1">NAD-dependent epimerase/dehydratase domain-containing protein</fullName>
    </recommendedName>
</protein>
<accession>A0A6M4GWF9</accession>
<evidence type="ECO:0000313" key="3">
    <source>
        <dbReference type="Proteomes" id="UP000501534"/>
    </source>
</evidence>
<dbReference type="Proteomes" id="UP000501534">
    <property type="component" value="Chromosome"/>
</dbReference>
<dbReference type="Gene3D" id="3.40.50.720">
    <property type="entry name" value="NAD(P)-binding Rossmann-like Domain"/>
    <property type="match status" value="1"/>
</dbReference>
<reference evidence="2 3" key="1">
    <citation type="submission" date="2020-04" db="EMBL/GenBank/DDBJ databases">
        <title>Usitatibacter rugosus gen. nov., sp. nov. and Usitatibacter palustris sp. nov., novel members of Usitatibacteraceae fam. nov. within the order Nitrosomonadales isolated from soil.</title>
        <authorList>
            <person name="Huber K.J."/>
            <person name="Neumann-Schaal M."/>
            <person name="Geppert A."/>
            <person name="Luckner M."/>
            <person name="Wanner G."/>
            <person name="Overmann J."/>
        </authorList>
    </citation>
    <scope>NUCLEOTIDE SEQUENCE [LARGE SCALE GENOMIC DNA]</scope>
    <source>
        <strain evidence="2 3">0125_3</strain>
    </source>
</reference>
<organism evidence="2 3">
    <name type="scientific">Usitatibacter rugosus</name>
    <dbReference type="NCBI Taxonomy" id="2732067"/>
    <lineage>
        <taxon>Bacteria</taxon>
        <taxon>Pseudomonadati</taxon>
        <taxon>Pseudomonadota</taxon>
        <taxon>Betaproteobacteria</taxon>
        <taxon>Nitrosomonadales</taxon>
        <taxon>Usitatibacteraceae</taxon>
        <taxon>Usitatibacter</taxon>
    </lineage>
</organism>
<dbReference type="EMBL" id="CP053069">
    <property type="protein sequence ID" value="QJR11208.1"/>
    <property type="molecule type" value="Genomic_DNA"/>
</dbReference>
<dbReference type="InterPro" id="IPR050177">
    <property type="entry name" value="Lipid_A_modif_metabolic_enz"/>
</dbReference>
<name>A0A6M4GWF9_9PROT</name>
<dbReference type="PANTHER" id="PTHR43245">
    <property type="entry name" value="BIFUNCTIONAL POLYMYXIN RESISTANCE PROTEIN ARNA"/>
    <property type="match status" value="1"/>
</dbReference>
<evidence type="ECO:0000259" key="1">
    <source>
        <dbReference type="Pfam" id="PF01370"/>
    </source>
</evidence>
<evidence type="ECO:0000313" key="2">
    <source>
        <dbReference type="EMBL" id="QJR11208.1"/>
    </source>
</evidence>
<proteinExistence type="predicted"/>
<dbReference type="AlphaFoldDB" id="A0A6M4GWF9"/>
<dbReference type="InterPro" id="IPR001509">
    <property type="entry name" value="Epimerase_deHydtase"/>
</dbReference>
<feature type="domain" description="NAD-dependent epimerase/dehydratase" evidence="1">
    <location>
        <begin position="4"/>
        <end position="202"/>
    </location>
</feature>
<dbReference type="KEGG" id="uru:DSM104443_02281"/>
<sequence>MAHRVVEAALAQGHEVMVVTRGRRPVAAPPGVRVLQADRTALRSEAKALDAFSPEAVVDAICFQPAQAQDLVDLFPSARRVVLVSSVDVYGEDVGGMPVTEERDPHPVTPYATAKAECERIVLSGLGRRATVIRPSHMLGRTYLTTSLWSRSPYLVDRIRKGKPIPAIDGGRNLMTPVWSLDVASWILATLDRSGADGEIFNAVGAETVTQRDYYETIARILGVELRIVAVSSQVFQRYVESPSAFNWHRPYSNAKAVSRLEYQPRATLRSMMEETVQHMLEHSLVRDCAGEPRDDALVELLLRHEAELGVALGGKG</sequence>
<dbReference type="InterPro" id="IPR036291">
    <property type="entry name" value="NAD(P)-bd_dom_sf"/>
</dbReference>
<keyword evidence="3" id="KW-1185">Reference proteome</keyword>
<dbReference type="SUPFAM" id="SSF51735">
    <property type="entry name" value="NAD(P)-binding Rossmann-fold domains"/>
    <property type="match status" value="1"/>
</dbReference>
<dbReference type="Pfam" id="PF01370">
    <property type="entry name" value="Epimerase"/>
    <property type="match status" value="1"/>
</dbReference>
<gene>
    <name evidence="2" type="ORF">DSM104443_02281</name>
</gene>